<evidence type="ECO:0000256" key="6">
    <source>
        <dbReference type="SAM" id="Phobius"/>
    </source>
</evidence>
<reference evidence="8" key="1">
    <citation type="journal article" date="2020" name="Stud. Mycol.">
        <title>101 Dothideomycetes genomes: a test case for predicting lifestyles and emergence of pathogens.</title>
        <authorList>
            <person name="Haridas S."/>
            <person name="Albert R."/>
            <person name="Binder M."/>
            <person name="Bloem J."/>
            <person name="Labutti K."/>
            <person name="Salamov A."/>
            <person name="Andreopoulos B."/>
            <person name="Baker S."/>
            <person name="Barry K."/>
            <person name="Bills G."/>
            <person name="Bluhm B."/>
            <person name="Cannon C."/>
            <person name="Castanera R."/>
            <person name="Culley D."/>
            <person name="Daum C."/>
            <person name="Ezra D."/>
            <person name="Gonzalez J."/>
            <person name="Henrissat B."/>
            <person name="Kuo A."/>
            <person name="Liang C."/>
            <person name="Lipzen A."/>
            <person name="Lutzoni F."/>
            <person name="Magnuson J."/>
            <person name="Mondo S."/>
            <person name="Nolan M."/>
            <person name="Ohm R."/>
            <person name="Pangilinan J."/>
            <person name="Park H.-J."/>
            <person name="Ramirez L."/>
            <person name="Alfaro M."/>
            <person name="Sun H."/>
            <person name="Tritt A."/>
            <person name="Yoshinaga Y."/>
            <person name="Zwiers L.-H."/>
            <person name="Turgeon B."/>
            <person name="Goodwin S."/>
            <person name="Spatafora J."/>
            <person name="Crous P."/>
            <person name="Grigoriev I."/>
        </authorList>
    </citation>
    <scope>NUCLEOTIDE SEQUENCE</scope>
    <source>
        <strain evidence="8">CBS 675.92</strain>
    </source>
</reference>
<keyword evidence="9" id="KW-1185">Reference proteome</keyword>
<sequence>MRFALEELHITTNWLVKACLLILYRRIFPASTSKKERRYFTYTAACCLVSFLLVQGLLPIWCYPMNRYWINDAANTSCTSYHNHAIATLALESFTTVLVLIIPIPFIPTPRIYLLFTLLFLGLATLVTEILGRYRIISNPSSPAYLHWYMAETVTLISYANLPFLNSLFNAANNARFRHLSNASLSSWPRSYKDTPPPRAQRQRLNCMATIIDSPSPPRVQKMESTVSNMARLDAEDAWDDGSTTVSVPPMSVRKVSLNDPPPELEVYWSPRRHSTRDMDLEIARVDVKSSFR</sequence>
<comment type="subcellular location">
    <subcellularLocation>
        <location evidence="1">Membrane</location>
        <topology evidence="1">Multi-pass membrane protein</topology>
    </subcellularLocation>
</comment>
<feature type="transmembrane region" description="Helical" evidence="6">
    <location>
        <begin position="12"/>
        <end position="28"/>
    </location>
</feature>
<feature type="transmembrane region" description="Helical" evidence="6">
    <location>
        <begin position="81"/>
        <end position="101"/>
    </location>
</feature>
<feature type="transmembrane region" description="Helical" evidence="6">
    <location>
        <begin position="146"/>
        <end position="169"/>
    </location>
</feature>
<gene>
    <name evidence="8" type="ORF">CC80DRAFT_32372</name>
</gene>
<feature type="transmembrane region" description="Helical" evidence="6">
    <location>
        <begin position="40"/>
        <end position="61"/>
    </location>
</feature>
<evidence type="ECO:0000256" key="1">
    <source>
        <dbReference type="ARBA" id="ARBA00004141"/>
    </source>
</evidence>
<evidence type="ECO:0000259" key="7">
    <source>
        <dbReference type="Pfam" id="PF20684"/>
    </source>
</evidence>
<accession>A0A6A5U1J3</accession>
<keyword evidence="2 6" id="KW-0812">Transmembrane</keyword>
<protein>
    <recommendedName>
        <fullName evidence="7">Rhodopsin domain-containing protein</fullName>
    </recommendedName>
</protein>
<dbReference type="OrthoDB" id="3903189at2759"/>
<dbReference type="Proteomes" id="UP000800035">
    <property type="component" value="Unassembled WGS sequence"/>
</dbReference>
<keyword evidence="3 6" id="KW-1133">Transmembrane helix</keyword>
<dbReference type="InterPro" id="IPR049326">
    <property type="entry name" value="Rhodopsin_dom_fungi"/>
</dbReference>
<keyword evidence="4 6" id="KW-0472">Membrane</keyword>
<evidence type="ECO:0000313" key="9">
    <source>
        <dbReference type="Proteomes" id="UP000800035"/>
    </source>
</evidence>
<proteinExistence type="inferred from homology"/>
<dbReference type="Pfam" id="PF20684">
    <property type="entry name" value="Fung_rhodopsin"/>
    <property type="match status" value="1"/>
</dbReference>
<evidence type="ECO:0000256" key="5">
    <source>
        <dbReference type="ARBA" id="ARBA00038359"/>
    </source>
</evidence>
<dbReference type="InterPro" id="IPR052337">
    <property type="entry name" value="SAT4-like"/>
</dbReference>
<name>A0A6A5U1J3_9PLEO</name>
<feature type="domain" description="Rhodopsin" evidence="7">
    <location>
        <begin position="3"/>
        <end position="170"/>
    </location>
</feature>
<comment type="similarity">
    <text evidence="5">Belongs to the SAT4 family.</text>
</comment>
<dbReference type="AlphaFoldDB" id="A0A6A5U1J3"/>
<dbReference type="EMBL" id="ML976988">
    <property type="protein sequence ID" value="KAF1957712.1"/>
    <property type="molecule type" value="Genomic_DNA"/>
</dbReference>
<feature type="transmembrane region" description="Helical" evidence="6">
    <location>
        <begin position="113"/>
        <end position="134"/>
    </location>
</feature>
<dbReference type="GO" id="GO:0016020">
    <property type="term" value="C:membrane"/>
    <property type="evidence" value="ECO:0007669"/>
    <property type="project" value="UniProtKB-SubCell"/>
</dbReference>
<evidence type="ECO:0000256" key="4">
    <source>
        <dbReference type="ARBA" id="ARBA00023136"/>
    </source>
</evidence>
<evidence type="ECO:0000256" key="2">
    <source>
        <dbReference type="ARBA" id="ARBA00022692"/>
    </source>
</evidence>
<dbReference type="PANTHER" id="PTHR33048:SF47">
    <property type="entry name" value="INTEGRAL MEMBRANE PROTEIN-RELATED"/>
    <property type="match status" value="1"/>
</dbReference>
<dbReference type="PANTHER" id="PTHR33048">
    <property type="entry name" value="PTH11-LIKE INTEGRAL MEMBRANE PROTEIN (AFU_ORTHOLOGUE AFUA_5G11245)"/>
    <property type="match status" value="1"/>
</dbReference>
<organism evidence="8 9">
    <name type="scientific">Byssothecium circinans</name>
    <dbReference type="NCBI Taxonomy" id="147558"/>
    <lineage>
        <taxon>Eukaryota</taxon>
        <taxon>Fungi</taxon>
        <taxon>Dikarya</taxon>
        <taxon>Ascomycota</taxon>
        <taxon>Pezizomycotina</taxon>
        <taxon>Dothideomycetes</taxon>
        <taxon>Pleosporomycetidae</taxon>
        <taxon>Pleosporales</taxon>
        <taxon>Massarineae</taxon>
        <taxon>Massarinaceae</taxon>
        <taxon>Byssothecium</taxon>
    </lineage>
</organism>
<evidence type="ECO:0000313" key="8">
    <source>
        <dbReference type="EMBL" id="KAF1957712.1"/>
    </source>
</evidence>
<evidence type="ECO:0000256" key="3">
    <source>
        <dbReference type="ARBA" id="ARBA00022989"/>
    </source>
</evidence>